<name>A0A1I7S121_BURXY</name>
<feature type="domain" description="DUF7754" evidence="1">
    <location>
        <begin position="335"/>
        <end position="399"/>
    </location>
</feature>
<proteinExistence type="predicted"/>
<reference evidence="3" key="1">
    <citation type="submission" date="2016-11" db="UniProtKB">
        <authorList>
            <consortium name="WormBaseParasite"/>
        </authorList>
    </citation>
    <scope>IDENTIFICATION</scope>
</reference>
<dbReference type="eggNOG" id="ENOG502S6P5">
    <property type="taxonomic scope" value="Eukaryota"/>
</dbReference>
<organism evidence="2 3">
    <name type="scientific">Bursaphelenchus xylophilus</name>
    <name type="common">Pinewood nematode worm</name>
    <name type="synonym">Aphelenchoides xylophilus</name>
    <dbReference type="NCBI Taxonomy" id="6326"/>
    <lineage>
        <taxon>Eukaryota</taxon>
        <taxon>Metazoa</taxon>
        <taxon>Ecdysozoa</taxon>
        <taxon>Nematoda</taxon>
        <taxon>Chromadorea</taxon>
        <taxon>Rhabditida</taxon>
        <taxon>Tylenchina</taxon>
        <taxon>Tylenchomorpha</taxon>
        <taxon>Aphelenchoidea</taxon>
        <taxon>Aphelenchoididae</taxon>
        <taxon>Bursaphelenchus</taxon>
    </lineage>
</organism>
<sequence>MRLIEYLPLKSIGIISISVVFSADTMMMDDENSTGEIYSALDQLSCTTCPDDFAEFVENLSMSNAALRTGMSDPEMNIVLENQDKLGEKVMAQVDEDQIEAQLAPELAIAVYCDGQKLFYDENSATENGFSFFFKDLYLKFKTDSTNVLEVRTDHPTPYMEWKVVAQVRISASDGTQKFNVVDGDVFGLGKYDPPIFLQLDHSKGDVKGLKVDMRLIEYSFEKVSPSYFKDTDVTITFNDGSDDFYTYGNLLQLHSHVLGRMIKRPQLLDVYGHPVIQLAPEDRGMVTELLVYLYPNSRPIYPRFRTLCRAAWKFQCPAVMFKIGEWFIKHISSHKPTLLEKIEEALMLGIGDVVIPRLVFDAVKNGEWAKLIGQVSEPNQLFPADVYDEIIAPACLYARKHKFFSWPKPSELIPRPKDDTDPSVVRLVYSGVTVFAHRGVLQAHNMSRFGVSASADRKEYYPIFTVETREYLNNLHIDLRHFLNEFVDFVYYNKPICEACIRPMLIFAHDNELVYLKGKMEAAIAMQPPISTNIMREHLTLASKYGLDNLLRTTLVRAEGHYITVAQALVGQSGIVNELTIPTMRKLADRLCTGWSLINWKMAERTPTTRNVRRIFLDEGGPVVPTANPTLESFYGLNSDDAYGDPI</sequence>
<dbReference type="InterPro" id="IPR056656">
    <property type="entry name" value="DUF7754"/>
</dbReference>
<dbReference type="Pfam" id="PF24937">
    <property type="entry name" value="DUF7754"/>
    <property type="match status" value="1"/>
</dbReference>
<protein>
    <submittedName>
        <fullName evidence="3">BTB domain-containing protein</fullName>
    </submittedName>
</protein>
<dbReference type="AlphaFoldDB" id="A0A1I7S121"/>
<evidence type="ECO:0000313" key="2">
    <source>
        <dbReference type="Proteomes" id="UP000095284"/>
    </source>
</evidence>
<evidence type="ECO:0000259" key="1">
    <source>
        <dbReference type="Pfam" id="PF24937"/>
    </source>
</evidence>
<dbReference type="WBParaSite" id="BXY_0669600.1">
    <property type="protein sequence ID" value="BXY_0669600.1"/>
    <property type="gene ID" value="BXY_0669600"/>
</dbReference>
<accession>A0A1I7S121</accession>
<evidence type="ECO:0000313" key="3">
    <source>
        <dbReference type="WBParaSite" id="BXY_0669600.1"/>
    </source>
</evidence>
<dbReference type="Proteomes" id="UP000095284">
    <property type="component" value="Unplaced"/>
</dbReference>